<dbReference type="PATRIC" id="fig|1681.53.peg.1996"/>
<gene>
    <name evidence="1" type="ORF">HMPREF3196_02054</name>
</gene>
<dbReference type="AlphaFoldDB" id="A0A133KKG7"/>
<evidence type="ECO:0000313" key="1">
    <source>
        <dbReference type="EMBL" id="KWZ79995.1"/>
    </source>
</evidence>
<proteinExistence type="predicted"/>
<name>A0A133KKG7_BIFBI</name>
<comment type="caution">
    <text evidence="1">The sequence shown here is derived from an EMBL/GenBank/DDBJ whole genome shotgun (WGS) entry which is preliminary data.</text>
</comment>
<accession>A0A133KKG7</accession>
<protein>
    <submittedName>
        <fullName evidence="1">Uncharacterized protein</fullName>
    </submittedName>
</protein>
<organism evidence="1 2">
    <name type="scientific">Bifidobacterium bifidum</name>
    <dbReference type="NCBI Taxonomy" id="1681"/>
    <lineage>
        <taxon>Bacteria</taxon>
        <taxon>Bacillati</taxon>
        <taxon>Actinomycetota</taxon>
        <taxon>Actinomycetes</taxon>
        <taxon>Bifidobacteriales</taxon>
        <taxon>Bifidobacteriaceae</taxon>
        <taxon>Bifidobacterium</taxon>
    </lineage>
</organism>
<dbReference type="EMBL" id="LRPO01000056">
    <property type="protein sequence ID" value="KWZ79995.1"/>
    <property type="molecule type" value="Genomic_DNA"/>
</dbReference>
<evidence type="ECO:0000313" key="2">
    <source>
        <dbReference type="Proteomes" id="UP000070092"/>
    </source>
</evidence>
<dbReference type="Proteomes" id="UP000070092">
    <property type="component" value="Unassembled WGS sequence"/>
</dbReference>
<sequence length="49" mass="5612">MHVLYRCNISFFDSLCGTIDVSRFAILDDGRWRCSLTYLHRAVSSDVTA</sequence>
<reference evidence="1 2" key="1">
    <citation type="submission" date="2016-01" db="EMBL/GenBank/DDBJ databases">
        <authorList>
            <person name="Oliw E.H."/>
        </authorList>
    </citation>
    <scope>NUCLEOTIDE SEQUENCE [LARGE SCALE GENOMIC DNA]</scope>
    <source>
        <strain evidence="1 2">MJR8628B</strain>
    </source>
</reference>